<evidence type="ECO:0000259" key="6">
    <source>
        <dbReference type="PROSITE" id="PS50893"/>
    </source>
</evidence>
<organism evidence="7 8">
    <name type="scientific">Puniceispirillum marinum (strain IMCC1322)</name>
    <dbReference type="NCBI Taxonomy" id="488538"/>
    <lineage>
        <taxon>Bacteria</taxon>
        <taxon>Pseudomonadati</taxon>
        <taxon>Pseudomonadota</taxon>
        <taxon>Alphaproteobacteria</taxon>
        <taxon>Candidatus Puniceispirillales</taxon>
        <taxon>Candidatus Puniceispirillaceae</taxon>
        <taxon>Candidatus Puniceispirillum</taxon>
    </lineage>
</organism>
<dbReference type="KEGG" id="apb:SAR116_0608"/>
<keyword evidence="8" id="KW-1185">Reference proteome</keyword>
<comment type="similarity">
    <text evidence="1">Belongs to the ABC transporter superfamily.</text>
</comment>
<keyword evidence="2" id="KW-0813">Transport</keyword>
<dbReference type="STRING" id="488538.SAR116_0608"/>
<accession>D5BRF4</accession>
<keyword evidence="3" id="KW-0536">Nodulation</keyword>
<dbReference type="Gene3D" id="3.40.50.300">
    <property type="entry name" value="P-loop containing nucleotide triphosphate hydrolases"/>
    <property type="match status" value="1"/>
</dbReference>
<dbReference type="InterPro" id="IPR003593">
    <property type="entry name" value="AAA+_ATPase"/>
</dbReference>
<dbReference type="PANTHER" id="PTHR42711:SF5">
    <property type="entry name" value="ABC TRANSPORTER ATP-BINDING PROTEIN NATA"/>
    <property type="match status" value="1"/>
</dbReference>
<evidence type="ECO:0000256" key="4">
    <source>
        <dbReference type="ARBA" id="ARBA00022741"/>
    </source>
</evidence>
<dbReference type="Proteomes" id="UP000007460">
    <property type="component" value="Chromosome"/>
</dbReference>
<dbReference type="eggNOG" id="COG1131">
    <property type="taxonomic scope" value="Bacteria"/>
</dbReference>
<dbReference type="AlphaFoldDB" id="D5BRF4"/>
<evidence type="ECO:0000256" key="1">
    <source>
        <dbReference type="ARBA" id="ARBA00005417"/>
    </source>
</evidence>
<evidence type="ECO:0000313" key="8">
    <source>
        <dbReference type="Proteomes" id="UP000007460"/>
    </source>
</evidence>
<evidence type="ECO:0000256" key="5">
    <source>
        <dbReference type="ARBA" id="ARBA00022840"/>
    </source>
</evidence>
<dbReference type="PANTHER" id="PTHR42711">
    <property type="entry name" value="ABC TRANSPORTER ATP-BINDING PROTEIN"/>
    <property type="match status" value="1"/>
</dbReference>
<dbReference type="Pfam" id="PF00005">
    <property type="entry name" value="ABC_tran"/>
    <property type="match status" value="1"/>
</dbReference>
<dbReference type="EMBL" id="CP001751">
    <property type="protein sequence ID" value="ADE38851.1"/>
    <property type="molecule type" value="Genomic_DNA"/>
</dbReference>
<evidence type="ECO:0000313" key="7">
    <source>
        <dbReference type="EMBL" id="ADE38851.1"/>
    </source>
</evidence>
<feature type="domain" description="ABC transporter" evidence="6">
    <location>
        <begin position="12"/>
        <end position="234"/>
    </location>
</feature>
<dbReference type="HOGENOM" id="CLU_000604_1_2_5"/>
<dbReference type="InterPro" id="IPR003439">
    <property type="entry name" value="ABC_transporter-like_ATP-bd"/>
</dbReference>
<dbReference type="RefSeq" id="WP_013045480.1">
    <property type="nucleotide sequence ID" value="NC_014010.1"/>
</dbReference>
<proteinExistence type="inferred from homology"/>
<dbReference type="SUPFAM" id="SSF52540">
    <property type="entry name" value="P-loop containing nucleoside triphosphate hydrolases"/>
    <property type="match status" value="1"/>
</dbReference>
<evidence type="ECO:0000256" key="3">
    <source>
        <dbReference type="ARBA" id="ARBA00022458"/>
    </source>
</evidence>
<gene>
    <name evidence="7" type="ordered locus">SAR116_0608</name>
</gene>
<evidence type="ECO:0000256" key="2">
    <source>
        <dbReference type="ARBA" id="ARBA00022448"/>
    </source>
</evidence>
<dbReference type="InterPro" id="IPR050763">
    <property type="entry name" value="ABC_transporter_ATP-binding"/>
</dbReference>
<dbReference type="InterPro" id="IPR027417">
    <property type="entry name" value="P-loop_NTPase"/>
</dbReference>
<dbReference type="SMART" id="SM00382">
    <property type="entry name" value="AAA"/>
    <property type="match status" value="1"/>
</dbReference>
<dbReference type="GO" id="GO:0005524">
    <property type="term" value="F:ATP binding"/>
    <property type="evidence" value="ECO:0007669"/>
    <property type="project" value="UniProtKB-KW"/>
</dbReference>
<name>D5BRF4_PUNMI</name>
<dbReference type="GO" id="GO:0016887">
    <property type="term" value="F:ATP hydrolysis activity"/>
    <property type="evidence" value="ECO:0007669"/>
    <property type="project" value="InterPro"/>
</dbReference>
<keyword evidence="4" id="KW-0547">Nucleotide-binding</keyword>
<dbReference type="PROSITE" id="PS50893">
    <property type="entry name" value="ABC_TRANSPORTER_2"/>
    <property type="match status" value="1"/>
</dbReference>
<protein>
    <submittedName>
        <fullName evidence="7">Putative ABC transporter, ATP-binding protein</fullName>
    </submittedName>
</protein>
<sequence>MKGTKVLQSFTCQVNALHFSYSSKQIFSDANFKFESGKIYGILGPNGIGKSTLFNILFGQIKTDAGSINWQIKPEDMFYVRQHVSIPHALRIGEFIEMIFRINQGAFSLDEFFKSVPQEWHERLERLLELTPSKASFGDGKWATTLATLSLNRQFLALDEPTAAMDVHTRAGLWNCITERRKNGATILVSSHYLEEFTDTVDGILALKHGKLNFFNSVQDFVAQTGIDAKAKNVNEAFMGYYNY</sequence>
<keyword evidence="5 7" id="KW-0067">ATP-binding</keyword>
<reference evidence="7 8" key="1">
    <citation type="journal article" date="2010" name="J. Bacteriol.">
        <title>Complete genome sequence of "Candidatus Puniceispirillum marinum" IMCC1322, a representative of the SAR116 clade in the Alphaproteobacteria.</title>
        <authorList>
            <person name="Oh H.M."/>
            <person name="Kwon K.K."/>
            <person name="Kang I."/>
            <person name="Kang S.G."/>
            <person name="Lee J.H."/>
            <person name="Kim S.J."/>
            <person name="Cho J.C."/>
        </authorList>
    </citation>
    <scope>NUCLEOTIDE SEQUENCE [LARGE SCALE GENOMIC DNA]</scope>
    <source>
        <strain evidence="7 8">IMCC1322</strain>
    </source>
</reference>